<accession>A0A368XDV1</accession>
<protein>
    <submittedName>
        <fullName evidence="2">Uncharacterized protein</fullName>
    </submittedName>
</protein>
<comment type="caution">
    <text evidence="2">The sequence shown here is derived from an EMBL/GenBank/DDBJ whole genome shotgun (WGS) entry which is preliminary data.</text>
</comment>
<reference evidence="2 3" key="1">
    <citation type="submission" date="2018-07" db="EMBL/GenBank/DDBJ databases">
        <title>Genomic Encyclopedia of Type Strains, Phase IV (KMG-IV): sequencing the most valuable type-strain genomes for metagenomic binning, comparative biology and taxonomic classification.</title>
        <authorList>
            <person name="Goeker M."/>
        </authorList>
    </citation>
    <scope>NUCLEOTIDE SEQUENCE [LARGE SCALE GENOMIC DNA]</scope>
    <source>
        <strain evidence="2 3">DSM 21634</strain>
    </source>
</reference>
<evidence type="ECO:0000313" key="3">
    <source>
        <dbReference type="Proteomes" id="UP000252884"/>
    </source>
</evidence>
<name>A0A368XDV1_9BURK</name>
<organism evidence="2 3">
    <name type="scientific">Pseudorhodoferax soli</name>
    <dbReference type="NCBI Taxonomy" id="545864"/>
    <lineage>
        <taxon>Bacteria</taxon>
        <taxon>Pseudomonadati</taxon>
        <taxon>Pseudomonadota</taxon>
        <taxon>Betaproteobacteria</taxon>
        <taxon>Burkholderiales</taxon>
        <taxon>Comamonadaceae</taxon>
    </lineage>
</organism>
<feature type="chain" id="PRO_5016868892" evidence="1">
    <location>
        <begin position="24"/>
        <end position="239"/>
    </location>
</feature>
<keyword evidence="3" id="KW-1185">Reference proteome</keyword>
<dbReference type="EMBL" id="QPJK01000011">
    <property type="protein sequence ID" value="RCW66143.1"/>
    <property type="molecule type" value="Genomic_DNA"/>
</dbReference>
<dbReference type="RefSeq" id="WP_245965946.1">
    <property type="nucleotide sequence ID" value="NZ_QPJK01000011.1"/>
</dbReference>
<dbReference type="Proteomes" id="UP000252884">
    <property type="component" value="Unassembled WGS sequence"/>
</dbReference>
<keyword evidence="1" id="KW-0732">Signal</keyword>
<proteinExistence type="predicted"/>
<feature type="signal peptide" evidence="1">
    <location>
        <begin position="1"/>
        <end position="23"/>
    </location>
</feature>
<evidence type="ECO:0000313" key="2">
    <source>
        <dbReference type="EMBL" id="RCW66143.1"/>
    </source>
</evidence>
<evidence type="ECO:0000256" key="1">
    <source>
        <dbReference type="SAM" id="SignalP"/>
    </source>
</evidence>
<gene>
    <name evidence="2" type="ORF">DES41_111101</name>
</gene>
<dbReference type="AlphaFoldDB" id="A0A368XDV1"/>
<sequence length="239" mass="26627">MHKRTLLVAALATATGVLQHAWAQGPGEGSGPAPSLHLLLQYESRSIGQDGVQRDSKHTDRMFRGGNQVWIERQLPQALIADREHGHKRTAGPHAGHAHDEAQGAPMLVSRDAKGDVDVSIVLREQHRVIDVERAHRGNVGYGGSWEAAYWLIDPKALQRMDALNSPHKGVQRYRVKTAERTTEVDWDVAGQYARRIEHRDAHGLSFQRMTATAQTMPAVMPWTEVANYPRGDYSDLLD</sequence>